<evidence type="ECO:0000259" key="4">
    <source>
        <dbReference type="Pfam" id="PF05368"/>
    </source>
</evidence>
<name>A0A1Z5JGM9_FISSO</name>
<sequence>MKTASNSKQTALVFGGSGEQGRAVVEGLACAGYSPVYAFGHQHSVEQQQYLTDALGAFFWKGDLQNINDVRQVLQETQATAIVLITTTDIPCDGFSTAAAAEYQVIESFFRCLKEVYEKDKLPRHVVFSCRDNVQEEAKGWIDPLDDGSIVPHFSAKGRGAAFALQFLADVPDLKLTLVTIPFLYSNFLGFFCPLPDESQTQWNLSACFGDGNNKIDMMGAQDLSILVPNIFDEPEKYDNQNLRVVGQRISMDEIASMFEDLYGKPVIYNPLTVEEVSSMEFEGAAAVAQMCQYLGDPRHRPHDEELTRQILRQEPQQFEDWLLTHSEASAFVKAGLIEDAPSIVSVAVFGAPSVEATSVVKGLLTDVRKEYAIRIPVSDVKNLDVVELRALHPDRITIVPVDLNDTKSCQAAVDGVQGVFLATHCLSEDSTPFEQEEEQICRLIDACEAAKSVRHLVFSTFESAELLSHMQELGHFEHASALDHFDARARSAAYARTKKLSATYVLLPYYTEHFLSMVVKQADSSVVLNVPKDKQDTKVVCMSIDDLGVAVANIFDSYQVYSGHEIGLVTDFASASDIKILMEQMILESSDGTAVKEEKITEKITHPTYMKDFGQMFGNLAHSEAVKRRRSVAKTFQLIPSARPLKEWIEMNANDESFREKLGLR</sequence>
<protein>
    <recommendedName>
        <fullName evidence="7">NmrA-like domain-containing protein</fullName>
    </recommendedName>
</protein>
<dbReference type="Pfam" id="PF05368">
    <property type="entry name" value="NmrA"/>
    <property type="match status" value="2"/>
</dbReference>
<dbReference type="InterPro" id="IPR008030">
    <property type="entry name" value="NmrA-like"/>
</dbReference>
<feature type="domain" description="NmrA-like" evidence="4">
    <location>
        <begin position="347"/>
        <end position="620"/>
    </location>
</feature>
<gene>
    <name evidence="5" type="ORF">FisN_17Hh093</name>
</gene>
<accession>A0A1Z5JGM9</accession>
<dbReference type="InterPro" id="IPR001509">
    <property type="entry name" value="Epimerase_deHydtase"/>
</dbReference>
<feature type="domain" description="NAD-dependent epimerase/dehydratase" evidence="3">
    <location>
        <begin position="11"/>
        <end position="85"/>
    </location>
</feature>
<dbReference type="OrthoDB" id="300709at2759"/>
<dbReference type="PANTHER" id="PTHR42748:SF7">
    <property type="entry name" value="NMRA LIKE REDOX SENSOR 1-RELATED"/>
    <property type="match status" value="1"/>
</dbReference>
<keyword evidence="6" id="KW-1185">Reference proteome</keyword>
<dbReference type="SUPFAM" id="SSF51735">
    <property type="entry name" value="NAD(P)-binding Rossmann-fold domains"/>
    <property type="match status" value="2"/>
</dbReference>
<dbReference type="Gene3D" id="3.40.50.720">
    <property type="entry name" value="NAD(P)-binding Rossmann-like Domain"/>
    <property type="match status" value="2"/>
</dbReference>
<dbReference type="InterPro" id="IPR036291">
    <property type="entry name" value="NAD(P)-bd_dom_sf"/>
</dbReference>
<evidence type="ECO:0000313" key="5">
    <source>
        <dbReference type="EMBL" id="GAX13163.1"/>
    </source>
</evidence>
<evidence type="ECO:0000256" key="1">
    <source>
        <dbReference type="ARBA" id="ARBA00006328"/>
    </source>
</evidence>
<dbReference type="InParanoid" id="A0A1Z5JGM9"/>
<evidence type="ECO:0008006" key="7">
    <source>
        <dbReference type="Google" id="ProtNLM"/>
    </source>
</evidence>
<dbReference type="EMBL" id="BDSP01000061">
    <property type="protein sequence ID" value="GAX13163.1"/>
    <property type="molecule type" value="Genomic_DNA"/>
</dbReference>
<organism evidence="5 6">
    <name type="scientific">Fistulifera solaris</name>
    <name type="common">Oleaginous diatom</name>
    <dbReference type="NCBI Taxonomy" id="1519565"/>
    <lineage>
        <taxon>Eukaryota</taxon>
        <taxon>Sar</taxon>
        <taxon>Stramenopiles</taxon>
        <taxon>Ochrophyta</taxon>
        <taxon>Bacillariophyta</taxon>
        <taxon>Bacillariophyceae</taxon>
        <taxon>Bacillariophycidae</taxon>
        <taxon>Naviculales</taxon>
        <taxon>Naviculaceae</taxon>
        <taxon>Fistulifera</taxon>
    </lineage>
</organism>
<comment type="caution">
    <text evidence="5">The sequence shown here is derived from an EMBL/GenBank/DDBJ whole genome shotgun (WGS) entry which is preliminary data.</text>
</comment>
<evidence type="ECO:0000259" key="3">
    <source>
        <dbReference type="Pfam" id="PF01370"/>
    </source>
</evidence>
<dbReference type="Proteomes" id="UP000198406">
    <property type="component" value="Unassembled WGS sequence"/>
</dbReference>
<proteinExistence type="inferred from homology"/>
<feature type="domain" description="NmrA-like" evidence="4">
    <location>
        <begin position="177"/>
        <end position="322"/>
    </location>
</feature>
<dbReference type="PANTHER" id="PTHR42748">
    <property type="entry name" value="NITROGEN METABOLITE REPRESSION PROTEIN NMRA FAMILY MEMBER"/>
    <property type="match status" value="1"/>
</dbReference>
<comment type="similarity">
    <text evidence="1">Belongs to the NmrA-type oxidoreductase family.</text>
</comment>
<dbReference type="Pfam" id="PF01370">
    <property type="entry name" value="Epimerase"/>
    <property type="match status" value="1"/>
</dbReference>
<dbReference type="GO" id="GO:0005634">
    <property type="term" value="C:nucleus"/>
    <property type="evidence" value="ECO:0007669"/>
    <property type="project" value="TreeGrafter"/>
</dbReference>
<reference evidence="5 6" key="1">
    <citation type="journal article" date="2015" name="Plant Cell">
        <title>Oil accumulation by the oleaginous diatom Fistulifera solaris as revealed by the genome and transcriptome.</title>
        <authorList>
            <person name="Tanaka T."/>
            <person name="Maeda Y."/>
            <person name="Veluchamy A."/>
            <person name="Tanaka M."/>
            <person name="Abida H."/>
            <person name="Marechal E."/>
            <person name="Bowler C."/>
            <person name="Muto M."/>
            <person name="Sunaga Y."/>
            <person name="Tanaka M."/>
            <person name="Yoshino T."/>
            <person name="Taniguchi T."/>
            <person name="Fukuda Y."/>
            <person name="Nemoto M."/>
            <person name="Matsumoto M."/>
            <person name="Wong P.S."/>
            <person name="Aburatani S."/>
            <person name="Fujibuchi W."/>
        </authorList>
    </citation>
    <scope>NUCLEOTIDE SEQUENCE [LARGE SCALE GENOMIC DNA]</scope>
    <source>
        <strain evidence="5 6">JPCC DA0580</strain>
    </source>
</reference>
<dbReference type="Gene3D" id="3.90.25.10">
    <property type="entry name" value="UDP-galactose 4-epimerase, domain 1"/>
    <property type="match status" value="2"/>
</dbReference>
<dbReference type="AlphaFoldDB" id="A0A1Z5JGM9"/>
<dbReference type="InterPro" id="IPR051164">
    <property type="entry name" value="NmrA-like_oxidored"/>
</dbReference>
<evidence type="ECO:0000256" key="2">
    <source>
        <dbReference type="ARBA" id="ARBA00022857"/>
    </source>
</evidence>
<evidence type="ECO:0000313" key="6">
    <source>
        <dbReference type="Proteomes" id="UP000198406"/>
    </source>
</evidence>
<keyword evidence="2" id="KW-0521">NADP</keyword>